<keyword evidence="3" id="KW-1185">Reference proteome</keyword>
<feature type="region of interest" description="Disordered" evidence="1">
    <location>
        <begin position="263"/>
        <end position="292"/>
    </location>
</feature>
<reference evidence="2 3" key="1">
    <citation type="journal article" date="2020" name="ISME J.">
        <title>Uncovering the hidden diversity of litter-decomposition mechanisms in mushroom-forming fungi.</title>
        <authorList>
            <person name="Floudas D."/>
            <person name="Bentzer J."/>
            <person name="Ahren D."/>
            <person name="Johansson T."/>
            <person name="Persson P."/>
            <person name="Tunlid A."/>
        </authorList>
    </citation>
    <scope>NUCLEOTIDE SEQUENCE [LARGE SCALE GENOMIC DNA]</scope>
    <source>
        <strain evidence="2 3">CBS 291.85</strain>
    </source>
</reference>
<feature type="region of interest" description="Disordered" evidence="1">
    <location>
        <begin position="213"/>
        <end position="247"/>
    </location>
</feature>
<evidence type="ECO:0000313" key="2">
    <source>
        <dbReference type="EMBL" id="KAF5333960.1"/>
    </source>
</evidence>
<feature type="compositionally biased region" description="Polar residues" evidence="1">
    <location>
        <begin position="120"/>
        <end position="133"/>
    </location>
</feature>
<feature type="compositionally biased region" description="Basic residues" evidence="1">
    <location>
        <begin position="162"/>
        <end position="175"/>
    </location>
</feature>
<gene>
    <name evidence="2" type="ORF">D9758_017588</name>
</gene>
<feature type="compositionally biased region" description="Pro residues" evidence="1">
    <location>
        <begin position="1"/>
        <end position="10"/>
    </location>
</feature>
<dbReference type="Proteomes" id="UP000559256">
    <property type="component" value="Unassembled WGS sequence"/>
</dbReference>
<evidence type="ECO:0000313" key="3">
    <source>
        <dbReference type="Proteomes" id="UP000559256"/>
    </source>
</evidence>
<comment type="caution">
    <text evidence="2">The sequence shown here is derived from an EMBL/GenBank/DDBJ whole genome shotgun (WGS) entry which is preliminary data.</text>
</comment>
<feature type="compositionally biased region" description="Low complexity" evidence="1">
    <location>
        <begin position="49"/>
        <end position="70"/>
    </location>
</feature>
<organism evidence="2 3">
    <name type="scientific">Tetrapyrgos nigripes</name>
    <dbReference type="NCBI Taxonomy" id="182062"/>
    <lineage>
        <taxon>Eukaryota</taxon>
        <taxon>Fungi</taxon>
        <taxon>Dikarya</taxon>
        <taxon>Basidiomycota</taxon>
        <taxon>Agaricomycotina</taxon>
        <taxon>Agaricomycetes</taxon>
        <taxon>Agaricomycetidae</taxon>
        <taxon>Agaricales</taxon>
        <taxon>Marasmiineae</taxon>
        <taxon>Marasmiaceae</taxon>
        <taxon>Tetrapyrgos</taxon>
    </lineage>
</organism>
<name>A0A8H5C2G7_9AGAR</name>
<sequence length="308" mass="32938">MTSRSPPSPSAPNSVSNGRPRSCSSSSRFSSSQPGVVPTKPSSHAVLNSSGTVASHASSSPSPSLARQTSLPSIRSLHPYLPPPATPHQPAHGRQMGFPVSGLAEPDRDREPRLPRENHSTSSLSTPSVRDLQTLSRPVPVPSPLSTSPYTYTQLYPSPSHSPHRPHSSLIHPHHPFPSTHPPPHGPSLSEPYYTSHPTRLPHAIHVNPHLSSLQTMPTGSVGPAGPDHASINHKRRLSGSTTSAKGLSDVGEFVDVYRSSDIGTGIAGTGSDEDTERLEPGQPKRKRRRQALSCTGRSIIFVSYSEY</sequence>
<dbReference type="OrthoDB" id="3362851at2759"/>
<proteinExistence type="predicted"/>
<feature type="compositionally biased region" description="Basic and acidic residues" evidence="1">
    <location>
        <begin position="105"/>
        <end position="119"/>
    </location>
</feature>
<accession>A0A8H5C2G7</accession>
<dbReference type="EMBL" id="JAACJM010000277">
    <property type="protein sequence ID" value="KAF5333960.1"/>
    <property type="molecule type" value="Genomic_DNA"/>
</dbReference>
<feature type="compositionally biased region" description="Low complexity" evidence="1">
    <location>
        <begin position="134"/>
        <end position="161"/>
    </location>
</feature>
<feature type="compositionally biased region" description="Low complexity" evidence="1">
    <location>
        <begin position="11"/>
        <end position="32"/>
    </location>
</feature>
<dbReference type="AlphaFoldDB" id="A0A8H5C2G7"/>
<feature type="region of interest" description="Disordered" evidence="1">
    <location>
        <begin position="1"/>
        <end position="201"/>
    </location>
</feature>
<protein>
    <submittedName>
        <fullName evidence="2">Uncharacterized protein</fullName>
    </submittedName>
</protein>
<evidence type="ECO:0000256" key="1">
    <source>
        <dbReference type="SAM" id="MobiDB-lite"/>
    </source>
</evidence>